<feature type="region of interest" description="Disordered" evidence="1">
    <location>
        <begin position="442"/>
        <end position="487"/>
    </location>
</feature>
<name>A0A9P0GM21_9CUCU</name>
<feature type="compositionally biased region" description="Basic and acidic residues" evidence="1">
    <location>
        <begin position="478"/>
        <end position="487"/>
    </location>
</feature>
<gene>
    <name evidence="2" type="ORF">PSYICH_LOCUS14595</name>
</gene>
<sequence length="487" mass="56519">MHYKKFQKQSFYKNHSFAYSPRYSHINKPFFEDRPIPTRYLEKICLPRESKIRSRSSRSSEEDERCQGKYLKHIFNALKNKTSTELATFININSIPNEIEYELSCISFLDEPSKSVIPCDTYETYTVNTINKQVGCDCSSEDGIISNNSRTRGSDHIVPNFRVAVGNEKESEEKVDLNTNLEPQKNNYSEGQPSNKKKYHPYREVYEEKAEEKGGFLNAVLSLFKSKKESKTCNCEIQLEPIFRNNKCKCSETVVKLEKPNNKSKDRNIKCKCSETIVKLDKKFAKSKLENFYMLDRYKCEQCGLIDLDKLDHRCPNLNLDDDALISMLKLEANHNFNNLGTIQQQLKDQIKKIDELHRKYDSLMKIVKDKLSRGDLADISTETMGTRNQSSQLTSSCTCPPKKKSSIFVRLFKKSKCDASCKCCITPILDKSKCKYYLEKKNSKKKKEKGSKTSSKTSTADEKKEKKKRDKEKKKKDKENKKKDKK</sequence>
<dbReference type="EMBL" id="OV651820">
    <property type="protein sequence ID" value="CAH1113933.1"/>
    <property type="molecule type" value="Genomic_DNA"/>
</dbReference>
<evidence type="ECO:0000313" key="3">
    <source>
        <dbReference type="Proteomes" id="UP001153636"/>
    </source>
</evidence>
<accession>A0A9P0GM21</accession>
<dbReference type="AlphaFoldDB" id="A0A9P0GM21"/>
<dbReference type="Proteomes" id="UP001153636">
    <property type="component" value="Chromosome 8"/>
</dbReference>
<proteinExistence type="predicted"/>
<evidence type="ECO:0000256" key="1">
    <source>
        <dbReference type="SAM" id="MobiDB-lite"/>
    </source>
</evidence>
<reference evidence="2" key="1">
    <citation type="submission" date="2022-01" db="EMBL/GenBank/DDBJ databases">
        <authorList>
            <person name="King R."/>
        </authorList>
    </citation>
    <scope>NUCLEOTIDE SEQUENCE</scope>
</reference>
<evidence type="ECO:0000313" key="2">
    <source>
        <dbReference type="EMBL" id="CAH1113933.1"/>
    </source>
</evidence>
<protein>
    <submittedName>
        <fullName evidence="2">Uncharacterized protein</fullName>
    </submittedName>
</protein>
<organism evidence="2 3">
    <name type="scientific">Psylliodes chrysocephalus</name>
    <dbReference type="NCBI Taxonomy" id="3402493"/>
    <lineage>
        <taxon>Eukaryota</taxon>
        <taxon>Metazoa</taxon>
        <taxon>Ecdysozoa</taxon>
        <taxon>Arthropoda</taxon>
        <taxon>Hexapoda</taxon>
        <taxon>Insecta</taxon>
        <taxon>Pterygota</taxon>
        <taxon>Neoptera</taxon>
        <taxon>Endopterygota</taxon>
        <taxon>Coleoptera</taxon>
        <taxon>Polyphaga</taxon>
        <taxon>Cucujiformia</taxon>
        <taxon>Chrysomeloidea</taxon>
        <taxon>Chrysomelidae</taxon>
        <taxon>Galerucinae</taxon>
        <taxon>Alticini</taxon>
        <taxon>Psylliodes</taxon>
    </lineage>
</organism>
<dbReference type="OrthoDB" id="6782519at2759"/>
<feature type="region of interest" description="Disordered" evidence="1">
    <location>
        <begin position="180"/>
        <end position="199"/>
    </location>
</feature>
<feature type="compositionally biased region" description="Basic residues" evidence="1">
    <location>
        <begin position="466"/>
        <end position="477"/>
    </location>
</feature>
<feature type="compositionally biased region" description="Polar residues" evidence="1">
    <location>
        <begin position="180"/>
        <end position="194"/>
    </location>
</feature>
<keyword evidence="3" id="KW-1185">Reference proteome</keyword>